<dbReference type="InterPro" id="IPR007941">
    <property type="entry name" value="DUF726"/>
</dbReference>
<dbReference type="SUPFAM" id="SSF53474">
    <property type="entry name" value="alpha/beta-Hydrolases"/>
    <property type="match status" value="1"/>
</dbReference>
<evidence type="ECO:0000313" key="5">
    <source>
        <dbReference type="EMBL" id="THD75647.1"/>
    </source>
</evidence>
<accession>A0A4S3MAQ5</accession>
<dbReference type="AlphaFoldDB" id="A0A4S3MAQ5"/>
<reference evidence="5 6" key="1">
    <citation type="submission" date="2019-04" db="EMBL/GenBank/DDBJ databases">
        <title>Draft genome sequence of Youngimonas vesicularis.</title>
        <authorList>
            <person name="Hameed A."/>
        </authorList>
    </citation>
    <scope>NUCLEOTIDE SEQUENCE [LARGE SCALE GENOMIC DNA]</scope>
    <source>
        <strain evidence="5 6">CC-AMW-E</strain>
    </source>
</reference>
<evidence type="ECO:0000256" key="2">
    <source>
        <dbReference type="ARBA" id="ARBA00022692"/>
    </source>
</evidence>
<evidence type="ECO:0000256" key="1">
    <source>
        <dbReference type="ARBA" id="ARBA00004141"/>
    </source>
</evidence>
<name>A0A4S3MAQ5_9RHOB</name>
<gene>
    <name evidence="5" type="ORF">E7681_04115</name>
</gene>
<dbReference type="RefSeq" id="WP_136338010.1">
    <property type="nucleotide sequence ID" value="NZ_SSMD01000002.1"/>
</dbReference>
<dbReference type="GO" id="GO:0016020">
    <property type="term" value="C:membrane"/>
    <property type="evidence" value="ECO:0007669"/>
    <property type="project" value="UniProtKB-SubCell"/>
</dbReference>
<dbReference type="InterPro" id="IPR029058">
    <property type="entry name" value="AB_hydrolase_fold"/>
</dbReference>
<dbReference type="Proteomes" id="UP000306113">
    <property type="component" value="Unassembled WGS sequence"/>
</dbReference>
<comment type="caution">
    <text evidence="5">The sequence shown here is derived from an EMBL/GenBank/DDBJ whole genome shotgun (WGS) entry which is preliminary data.</text>
</comment>
<dbReference type="OrthoDB" id="7303283at2"/>
<keyword evidence="2" id="KW-0812">Transmembrane</keyword>
<dbReference type="Pfam" id="PF05277">
    <property type="entry name" value="DUF726"/>
    <property type="match status" value="1"/>
</dbReference>
<evidence type="ECO:0000256" key="3">
    <source>
        <dbReference type="ARBA" id="ARBA00022989"/>
    </source>
</evidence>
<evidence type="ECO:0000313" key="6">
    <source>
        <dbReference type="Proteomes" id="UP000306113"/>
    </source>
</evidence>
<comment type="subcellular location">
    <subcellularLocation>
        <location evidence="1">Membrane</location>
        <topology evidence="1">Multi-pass membrane protein</topology>
    </subcellularLocation>
</comment>
<dbReference type="Gene3D" id="3.40.50.1820">
    <property type="entry name" value="alpha/beta hydrolase"/>
    <property type="match status" value="1"/>
</dbReference>
<organism evidence="5 6">
    <name type="scientific">Thalassobius vesicularis</name>
    <dbReference type="NCBI Taxonomy" id="1294297"/>
    <lineage>
        <taxon>Bacteria</taxon>
        <taxon>Pseudomonadati</taxon>
        <taxon>Pseudomonadota</taxon>
        <taxon>Alphaproteobacteria</taxon>
        <taxon>Rhodobacterales</taxon>
        <taxon>Roseobacteraceae</taxon>
        <taxon>Thalassovita</taxon>
    </lineage>
</organism>
<sequence length="246" mass="26099">MPLLRINATDRGLALHGSAQPLWPTLNARVLAGDGPIVIMVHGFRFAPGAGADCPHVHILSTRDEPTHWKALSWPRALGFVDGDSPGLGIALGWSAMGSLWQAFQCAQDTGALLAQLLDHLRQLAPHRPIHAIGHSMGARVILTALHHARPGSLNRALLLAPAEFQSAAAEALNSPAGRTVEVFSITSGENDLYDFALERLIAPPVPGDRTMGACPPRTANLVTLQLDDPNVLDLLSTRGLPVAPP</sequence>
<keyword evidence="6" id="KW-1185">Reference proteome</keyword>
<dbReference type="EMBL" id="SSMD01000002">
    <property type="protein sequence ID" value="THD75647.1"/>
    <property type="molecule type" value="Genomic_DNA"/>
</dbReference>
<evidence type="ECO:0000256" key="4">
    <source>
        <dbReference type="ARBA" id="ARBA00023136"/>
    </source>
</evidence>
<keyword evidence="4" id="KW-0472">Membrane</keyword>
<proteinExistence type="predicted"/>
<protein>
    <submittedName>
        <fullName evidence="5">DUF726 domain-containing protein</fullName>
    </submittedName>
</protein>
<keyword evidence="3" id="KW-1133">Transmembrane helix</keyword>